<proteinExistence type="predicted"/>
<comment type="caution">
    <text evidence="2">The sequence shown here is derived from an EMBL/GenBank/DDBJ whole genome shotgun (WGS) entry which is preliminary data.</text>
</comment>
<evidence type="ECO:0000313" key="3">
    <source>
        <dbReference type="Proteomes" id="UP001429580"/>
    </source>
</evidence>
<keyword evidence="3" id="KW-1185">Reference proteome</keyword>
<evidence type="ECO:0000313" key="2">
    <source>
        <dbReference type="EMBL" id="NIJ59173.1"/>
    </source>
</evidence>
<sequence>MTISQSVLEERVLSALHNRLMNPEMTRLFCEEYVSEMNRLRMNANADLAKNRKELEKTERAIRKLVEAIKNGVDPPLIKDEINGLSAKKDTLTASLNQKEEVPAFIHPRMGERYATAVRELIASLNDPDHRDESAKILRGLIDKIILTPNGDRSALVADLHGDLAGILQIAQGGKGIKLKPREELNRRQISEIEQVETLTNSLETFDFRTLPGMQVKMVAGAGFNLCPNFPRSLPVFRLNEVKNAEQLAA</sequence>
<evidence type="ECO:0000256" key="1">
    <source>
        <dbReference type="SAM" id="Coils"/>
    </source>
</evidence>
<gene>
    <name evidence="2" type="ORF">FHS82_003028</name>
</gene>
<reference evidence="2 3" key="1">
    <citation type="submission" date="2020-03" db="EMBL/GenBank/DDBJ databases">
        <title>Genomic Encyclopedia of Type Strains, Phase IV (KMG-IV): sequencing the most valuable type-strain genomes for metagenomic binning, comparative biology and taxonomic classification.</title>
        <authorList>
            <person name="Goeker M."/>
        </authorList>
    </citation>
    <scope>NUCLEOTIDE SEQUENCE [LARGE SCALE GENOMIC DNA]</scope>
    <source>
        <strain evidence="2 3">DSM 103870</strain>
    </source>
</reference>
<keyword evidence="1" id="KW-0175">Coiled coil</keyword>
<dbReference type="EMBL" id="JAASQI010000007">
    <property type="protein sequence ID" value="NIJ59173.1"/>
    <property type="molecule type" value="Genomic_DNA"/>
</dbReference>
<organism evidence="2 3">
    <name type="scientific">Pseudochelatococcus lubricantis</name>
    <dbReference type="NCBI Taxonomy" id="1538102"/>
    <lineage>
        <taxon>Bacteria</taxon>
        <taxon>Pseudomonadati</taxon>
        <taxon>Pseudomonadota</taxon>
        <taxon>Alphaproteobacteria</taxon>
        <taxon>Hyphomicrobiales</taxon>
        <taxon>Chelatococcaceae</taxon>
        <taxon>Pseudochelatococcus</taxon>
    </lineage>
</organism>
<feature type="coiled-coil region" evidence="1">
    <location>
        <begin position="41"/>
        <end position="68"/>
    </location>
</feature>
<dbReference type="Proteomes" id="UP001429580">
    <property type="component" value="Unassembled WGS sequence"/>
</dbReference>
<accession>A0ABX0V3L0</accession>
<name>A0ABX0V3L0_9HYPH</name>
<protein>
    <submittedName>
        <fullName evidence="2">Uncharacterized protein</fullName>
    </submittedName>
</protein>